<keyword evidence="4" id="KW-1185">Reference proteome</keyword>
<evidence type="ECO:0000256" key="1">
    <source>
        <dbReference type="ARBA" id="ARBA00022723"/>
    </source>
</evidence>
<protein>
    <submittedName>
        <fullName evidence="3">Catechol 2,3-dioxygenase</fullName>
    </submittedName>
</protein>
<dbReference type="PROSITE" id="PS51819">
    <property type="entry name" value="VOC"/>
    <property type="match status" value="1"/>
</dbReference>
<dbReference type="STRING" id="630515.SAMN04489812_6002"/>
<dbReference type="CDD" id="cd06587">
    <property type="entry name" value="VOC"/>
    <property type="match status" value="1"/>
</dbReference>
<dbReference type="GO" id="GO:0046872">
    <property type="term" value="F:metal ion binding"/>
    <property type="evidence" value="ECO:0007669"/>
    <property type="project" value="UniProtKB-KW"/>
</dbReference>
<dbReference type="RefSeq" id="WP_091531071.1">
    <property type="nucleotide sequence ID" value="NZ_LT629772.1"/>
</dbReference>
<name>A0A1H2AKK0_9ACTN</name>
<dbReference type="AlphaFoldDB" id="A0A1H2AKK0"/>
<keyword evidence="3" id="KW-0223">Dioxygenase</keyword>
<dbReference type="PANTHER" id="PTHR43048">
    <property type="entry name" value="METHYLMALONYL-COA EPIMERASE"/>
    <property type="match status" value="1"/>
</dbReference>
<accession>A0A1H2AKK0</accession>
<dbReference type="InterPro" id="IPR029068">
    <property type="entry name" value="Glyas_Bleomycin-R_OHBP_Dase"/>
</dbReference>
<proteinExistence type="predicted"/>
<dbReference type="Gene3D" id="3.10.180.10">
    <property type="entry name" value="2,3-Dihydroxybiphenyl 1,2-Dioxygenase, domain 1"/>
    <property type="match status" value="1"/>
</dbReference>
<dbReference type="GO" id="GO:0046491">
    <property type="term" value="P:L-methylmalonyl-CoA metabolic process"/>
    <property type="evidence" value="ECO:0007669"/>
    <property type="project" value="TreeGrafter"/>
</dbReference>
<evidence type="ECO:0000259" key="2">
    <source>
        <dbReference type="PROSITE" id="PS51819"/>
    </source>
</evidence>
<gene>
    <name evidence="3" type="ORF">SAMN04489812_6002</name>
</gene>
<keyword evidence="3" id="KW-0560">Oxidoreductase</keyword>
<evidence type="ECO:0000313" key="4">
    <source>
        <dbReference type="Proteomes" id="UP000199103"/>
    </source>
</evidence>
<dbReference type="GO" id="GO:0051213">
    <property type="term" value="F:dioxygenase activity"/>
    <property type="evidence" value="ECO:0007669"/>
    <property type="project" value="UniProtKB-KW"/>
</dbReference>
<dbReference type="SUPFAM" id="SSF54593">
    <property type="entry name" value="Glyoxalase/Bleomycin resistance protein/Dihydroxybiphenyl dioxygenase"/>
    <property type="match status" value="1"/>
</dbReference>
<dbReference type="OrthoDB" id="9798201at2"/>
<organism evidence="3 4">
    <name type="scientific">Microlunatus soli</name>
    <dbReference type="NCBI Taxonomy" id="630515"/>
    <lineage>
        <taxon>Bacteria</taxon>
        <taxon>Bacillati</taxon>
        <taxon>Actinomycetota</taxon>
        <taxon>Actinomycetes</taxon>
        <taxon>Propionibacteriales</taxon>
        <taxon>Propionibacteriaceae</taxon>
        <taxon>Microlunatus</taxon>
    </lineage>
</organism>
<dbReference type="EMBL" id="LT629772">
    <property type="protein sequence ID" value="SDT46282.1"/>
    <property type="molecule type" value="Genomic_DNA"/>
</dbReference>
<reference evidence="3 4" key="1">
    <citation type="submission" date="2016-10" db="EMBL/GenBank/DDBJ databases">
        <authorList>
            <person name="de Groot N.N."/>
        </authorList>
    </citation>
    <scope>NUCLEOTIDE SEQUENCE [LARGE SCALE GENOMIC DNA]</scope>
    <source>
        <strain evidence="3 4">DSM 21800</strain>
    </source>
</reference>
<keyword evidence="1" id="KW-0479">Metal-binding</keyword>
<dbReference type="GO" id="GO:0004493">
    <property type="term" value="F:methylmalonyl-CoA epimerase activity"/>
    <property type="evidence" value="ECO:0007669"/>
    <property type="project" value="TreeGrafter"/>
</dbReference>
<dbReference type="Proteomes" id="UP000199103">
    <property type="component" value="Chromosome I"/>
</dbReference>
<dbReference type="InterPro" id="IPR051785">
    <property type="entry name" value="MMCE/EMCE_epimerase"/>
</dbReference>
<dbReference type="Pfam" id="PF00903">
    <property type="entry name" value="Glyoxalase"/>
    <property type="match status" value="1"/>
</dbReference>
<feature type="domain" description="VOC" evidence="2">
    <location>
        <begin position="5"/>
        <end position="129"/>
    </location>
</feature>
<sequence length="131" mass="13640">MGDSTVESVLVRYIVDDVDAAIDFYTGLLGFAVQMHPAPGFAIVTRGALRLALSAPGGSGGGGQAMPDGTVPMPGGWNRFSLEVTDLQAEVERLRDAGAEFRNDIVAGVGGQQILVQDPAGNPVELFEPGR</sequence>
<dbReference type="PANTHER" id="PTHR43048:SF3">
    <property type="entry name" value="METHYLMALONYL-COA EPIMERASE, MITOCHONDRIAL"/>
    <property type="match status" value="1"/>
</dbReference>
<evidence type="ECO:0000313" key="3">
    <source>
        <dbReference type="EMBL" id="SDT46282.1"/>
    </source>
</evidence>
<dbReference type="InterPro" id="IPR037523">
    <property type="entry name" value="VOC_core"/>
</dbReference>
<dbReference type="InterPro" id="IPR004360">
    <property type="entry name" value="Glyas_Fos-R_dOase_dom"/>
</dbReference>